<reference evidence="7" key="1">
    <citation type="submission" date="2025-08" db="UniProtKB">
        <authorList>
            <consortium name="Ensembl"/>
        </authorList>
    </citation>
    <scope>IDENTIFICATION</scope>
</reference>
<dbReference type="Proteomes" id="UP000265000">
    <property type="component" value="Unplaced"/>
</dbReference>
<evidence type="ECO:0000313" key="7">
    <source>
        <dbReference type="Ensembl" id="ENSFHEP00000006581.1"/>
    </source>
</evidence>
<feature type="region of interest" description="Disordered" evidence="6">
    <location>
        <begin position="22"/>
        <end position="49"/>
    </location>
</feature>
<evidence type="ECO:0000256" key="5">
    <source>
        <dbReference type="ARBA" id="ARBA00038014"/>
    </source>
</evidence>
<proteinExistence type="inferred from homology"/>
<dbReference type="Ensembl" id="ENSFHET00000005251.1">
    <property type="protein sequence ID" value="ENSFHEP00000006581.1"/>
    <property type="gene ID" value="ENSFHEG00000007691.1"/>
</dbReference>
<comment type="subcellular location">
    <subcellularLocation>
        <location evidence="1">Cytoplasm</location>
        <location evidence="1">Cytoskeleton</location>
        <location evidence="1">Cilium axoneme</location>
    </subcellularLocation>
</comment>
<name>A0A3Q2P3B8_FUNHE</name>
<evidence type="ECO:0000256" key="4">
    <source>
        <dbReference type="ARBA" id="ARBA00023273"/>
    </source>
</evidence>
<dbReference type="PANTHER" id="PTHR20899">
    <property type="entry name" value="PIERCE HOMOLOG"/>
    <property type="match status" value="1"/>
</dbReference>
<keyword evidence="3" id="KW-0206">Cytoskeleton</keyword>
<dbReference type="STRING" id="8078.ENSFHEP00000006581"/>
<evidence type="ECO:0000313" key="8">
    <source>
        <dbReference type="Proteomes" id="UP000265000"/>
    </source>
</evidence>
<evidence type="ECO:0000256" key="6">
    <source>
        <dbReference type="SAM" id="MobiDB-lite"/>
    </source>
</evidence>
<dbReference type="InterPro" id="IPR026507">
    <property type="entry name" value="PIRC1/2"/>
</dbReference>
<dbReference type="AlphaFoldDB" id="A0A3Q2P3B8"/>
<keyword evidence="2" id="KW-0963">Cytoplasm</keyword>
<dbReference type="PANTHER" id="PTHR20899:SF1">
    <property type="entry name" value="PIERCER OF MICROTUBULE WALL 1 PROTEIN"/>
    <property type="match status" value="1"/>
</dbReference>
<accession>A0A3Q2P3B8</accession>
<evidence type="ECO:0000256" key="3">
    <source>
        <dbReference type="ARBA" id="ARBA00023212"/>
    </source>
</evidence>
<dbReference type="Pfam" id="PF14892">
    <property type="entry name" value="PIRC1_2"/>
    <property type="match status" value="1"/>
</dbReference>
<sequence length="171" mass="19543">GGRRHPDDAAERWDAPILAELSALPLATPHQPEEGKGAAPPTRLHGNHSVAADMEDQKGQTSDFYRTDPNLPQRFNNPDSFQGYGGKKIHPLYRTWNQTYGSKTPTVHEMQTQFNVTSHRFSELQLQSGMYEDHGFNTALERSKVMVSAEIQNRRPQHLRHYINQSKEHHH</sequence>
<dbReference type="GeneTree" id="ENSGT00940000154745"/>
<dbReference type="GO" id="GO:0035082">
    <property type="term" value="P:axoneme assembly"/>
    <property type="evidence" value="ECO:0007669"/>
    <property type="project" value="InterPro"/>
</dbReference>
<evidence type="ECO:0000256" key="2">
    <source>
        <dbReference type="ARBA" id="ARBA00022490"/>
    </source>
</evidence>
<dbReference type="GO" id="GO:0005879">
    <property type="term" value="C:axonemal microtubule"/>
    <property type="evidence" value="ECO:0007669"/>
    <property type="project" value="InterPro"/>
</dbReference>
<protein>
    <submittedName>
        <fullName evidence="7">Uncharacterized protein</fullName>
    </submittedName>
</protein>
<keyword evidence="4" id="KW-0966">Cell projection</keyword>
<evidence type="ECO:0000256" key="1">
    <source>
        <dbReference type="ARBA" id="ARBA00004430"/>
    </source>
</evidence>
<organism evidence="7 8">
    <name type="scientific">Fundulus heteroclitus</name>
    <name type="common">Killifish</name>
    <name type="synonym">Mummichog</name>
    <dbReference type="NCBI Taxonomy" id="8078"/>
    <lineage>
        <taxon>Eukaryota</taxon>
        <taxon>Metazoa</taxon>
        <taxon>Chordata</taxon>
        <taxon>Craniata</taxon>
        <taxon>Vertebrata</taxon>
        <taxon>Euteleostomi</taxon>
        <taxon>Actinopterygii</taxon>
        <taxon>Neopterygii</taxon>
        <taxon>Teleostei</taxon>
        <taxon>Neoteleostei</taxon>
        <taxon>Acanthomorphata</taxon>
        <taxon>Ovalentaria</taxon>
        <taxon>Atherinomorphae</taxon>
        <taxon>Cyprinodontiformes</taxon>
        <taxon>Fundulidae</taxon>
        <taxon>Fundulus</taxon>
    </lineage>
</organism>
<comment type="similarity">
    <text evidence="5">Belongs to the PIERCE1 family.</text>
</comment>
<reference evidence="7" key="2">
    <citation type="submission" date="2025-09" db="UniProtKB">
        <authorList>
            <consortium name="Ensembl"/>
        </authorList>
    </citation>
    <scope>IDENTIFICATION</scope>
</reference>
<keyword evidence="8" id="KW-1185">Reference proteome</keyword>